<organism evidence="1 2">
    <name type="scientific">Owenia fusiformis</name>
    <name type="common">Polychaete worm</name>
    <dbReference type="NCBI Taxonomy" id="6347"/>
    <lineage>
        <taxon>Eukaryota</taxon>
        <taxon>Metazoa</taxon>
        <taxon>Spiralia</taxon>
        <taxon>Lophotrochozoa</taxon>
        <taxon>Annelida</taxon>
        <taxon>Polychaeta</taxon>
        <taxon>Sedentaria</taxon>
        <taxon>Canalipalpata</taxon>
        <taxon>Sabellida</taxon>
        <taxon>Oweniida</taxon>
        <taxon>Oweniidae</taxon>
        <taxon>Owenia</taxon>
    </lineage>
</organism>
<dbReference type="AlphaFoldDB" id="A0A8S4PWW8"/>
<accession>A0A8S4PWW8</accession>
<protein>
    <submittedName>
        <fullName evidence="1">Uncharacterized protein</fullName>
    </submittedName>
</protein>
<comment type="caution">
    <text evidence="1">The sequence shown here is derived from an EMBL/GenBank/DDBJ whole genome shotgun (WGS) entry which is preliminary data.</text>
</comment>
<evidence type="ECO:0000313" key="2">
    <source>
        <dbReference type="Proteomes" id="UP000749559"/>
    </source>
</evidence>
<sequence>MGQIFYSISYIVHLFRQASLFISSCFGLLHNKCIINKSVISYNLCCCCNSLSIAAFTSPNVAISAGKHKKPNGTVKRTERFTRHRHAKCHHLPFVTDAEH</sequence>
<gene>
    <name evidence="1" type="ORF">OFUS_LOCUS21520</name>
</gene>
<proteinExistence type="predicted"/>
<dbReference type="Proteomes" id="UP000749559">
    <property type="component" value="Unassembled WGS sequence"/>
</dbReference>
<reference evidence="1" key="1">
    <citation type="submission" date="2022-03" db="EMBL/GenBank/DDBJ databases">
        <authorList>
            <person name="Martin C."/>
        </authorList>
    </citation>
    <scope>NUCLEOTIDE SEQUENCE</scope>
</reference>
<keyword evidence="2" id="KW-1185">Reference proteome</keyword>
<dbReference type="EMBL" id="CAIIXF020000010">
    <property type="protein sequence ID" value="CAH1797188.1"/>
    <property type="molecule type" value="Genomic_DNA"/>
</dbReference>
<evidence type="ECO:0000313" key="1">
    <source>
        <dbReference type="EMBL" id="CAH1797188.1"/>
    </source>
</evidence>
<name>A0A8S4PWW8_OWEFU</name>